<feature type="domain" description="CCHC-type" evidence="3">
    <location>
        <begin position="121"/>
        <end position="135"/>
    </location>
</feature>
<dbReference type="Gene3D" id="1.10.510.10">
    <property type="entry name" value="Transferase(Phosphotransferase) domain 1"/>
    <property type="match status" value="1"/>
</dbReference>
<sequence length="431" mass="48836">MEQPEASWSSMQRQEVSWCTLWRPACGTTCKGLCISAGRGWAELLETAARAGLTRRNPQERKPAAKNRKGETRPTEIVVAVSTSNVEKLTIPNGRDLTSGLEVCKGKETQEDTTQKREAVCYRCGCKGHWSRTCRTPPHLCKLYQESTKGKAKEVNLTKNFEGTSIIMYRDGFKGLPAGLTRKGPLRGKIGQRYCGPFIYGSRGTGPRWYWAKAGCKQTLRPATLFSPRTEINSDRVMTMAILALCVSSLSIDNHKLLYTTHLFCMRSKTRLLLLFSFRFFISFRLFTSSSSINDHRASDHRASSSSPLHSRAWTTMCREQIRRDDLESLGYMIMYFLQGSSIRFWALSGEVLSHDSSPRWFVWYSGVPASQQNLEDTDETCADSRYHFDHGSGSQVRFLVPRDMTVGHFIHMLSNRLHRTTSRKCGSSDM</sequence>
<dbReference type="EnsemblPlants" id="Bo7g044880.1">
    <property type="protein sequence ID" value="Bo7g044880.1"/>
    <property type="gene ID" value="Bo7g044880"/>
</dbReference>
<dbReference type="HOGENOM" id="CLU_636727_0_0_1"/>
<keyword evidence="1" id="KW-0862">Zinc</keyword>
<accession>A0A0D3D5W0</accession>
<keyword evidence="1" id="KW-0863">Zinc-finger</keyword>
<protein>
    <recommendedName>
        <fullName evidence="3">CCHC-type domain-containing protein</fullName>
    </recommendedName>
</protein>
<dbReference type="Gramene" id="Bo7g044880.1">
    <property type="protein sequence ID" value="Bo7g044880.1"/>
    <property type="gene ID" value="Bo7g044880"/>
</dbReference>
<keyword evidence="5" id="KW-1185">Reference proteome</keyword>
<reference evidence="4 5" key="1">
    <citation type="journal article" date="2014" name="Genome Biol.">
        <title>Transcriptome and methylome profiling reveals relics of genome dominance in the mesopolyploid Brassica oleracea.</title>
        <authorList>
            <person name="Parkin I.A."/>
            <person name="Koh C."/>
            <person name="Tang H."/>
            <person name="Robinson S.J."/>
            <person name="Kagale S."/>
            <person name="Clarke W.E."/>
            <person name="Town C.D."/>
            <person name="Nixon J."/>
            <person name="Krishnakumar V."/>
            <person name="Bidwell S.L."/>
            <person name="Denoeud F."/>
            <person name="Belcram H."/>
            <person name="Links M.G."/>
            <person name="Just J."/>
            <person name="Clarke C."/>
            <person name="Bender T."/>
            <person name="Huebert T."/>
            <person name="Mason A.S."/>
            <person name="Pires J.C."/>
            <person name="Barker G."/>
            <person name="Moore J."/>
            <person name="Walley P.G."/>
            <person name="Manoli S."/>
            <person name="Batley J."/>
            <person name="Edwards D."/>
            <person name="Nelson M.N."/>
            <person name="Wang X."/>
            <person name="Paterson A.H."/>
            <person name="King G."/>
            <person name="Bancroft I."/>
            <person name="Chalhoub B."/>
            <person name="Sharpe A.G."/>
        </authorList>
    </citation>
    <scope>NUCLEOTIDE SEQUENCE</scope>
    <source>
        <strain evidence="4 5">cv. TO1000</strain>
    </source>
</reference>
<dbReference type="PANTHER" id="PTHR33325">
    <property type="entry name" value="ZINC FINGER, CCHC-TYPE-RELATED"/>
    <property type="match status" value="1"/>
</dbReference>
<dbReference type="GO" id="GO:0008270">
    <property type="term" value="F:zinc ion binding"/>
    <property type="evidence" value="ECO:0007669"/>
    <property type="project" value="UniProtKB-KW"/>
</dbReference>
<evidence type="ECO:0000313" key="4">
    <source>
        <dbReference type="EnsemblPlants" id="Bo7g044880.1"/>
    </source>
</evidence>
<evidence type="ECO:0000256" key="1">
    <source>
        <dbReference type="PROSITE-ProRule" id="PRU00047"/>
    </source>
</evidence>
<dbReference type="PROSITE" id="PS50158">
    <property type="entry name" value="ZF_CCHC"/>
    <property type="match status" value="1"/>
</dbReference>
<dbReference type="GO" id="GO:0003676">
    <property type="term" value="F:nucleic acid binding"/>
    <property type="evidence" value="ECO:0007669"/>
    <property type="project" value="InterPro"/>
</dbReference>
<reference evidence="4" key="2">
    <citation type="submission" date="2015-03" db="UniProtKB">
        <authorList>
            <consortium name="EnsemblPlants"/>
        </authorList>
    </citation>
    <scope>IDENTIFICATION</scope>
</reference>
<dbReference type="Gene3D" id="4.10.60.10">
    <property type="entry name" value="Zinc finger, CCHC-type"/>
    <property type="match status" value="1"/>
</dbReference>
<dbReference type="InterPro" id="IPR001878">
    <property type="entry name" value="Znf_CCHC"/>
</dbReference>
<dbReference type="PANTHER" id="PTHR33325:SF12">
    <property type="entry name" value="ZINC FINGER, CCHC-TYPE-RELATED"/>
    <property type="match status" value="1"/>
</dbReference>
<organism evidence="4 5">
    <name type="scientific">Brassica oleracea var. oleracea</name>
    <dbReference type="NCBI Taxonomy" id="109376"/>
    <lineage>
        <taxon>Eukaryota</taxon>
        <taxon>Viridiplantae</taxon>
        <taxon>Streptophyta</taxon>
        <taxon>Embryophyta</taxon>
        <taxon>Tracheophyta</taxon>
        <taxon>Spermatophyta</taxon>
        <taxon>Magnoliopsida</taxon>
        <taxon>eudicotyledons</taxon>
        <taxon>Gunneridae</taxon>
        <taxon>Pentapetalae</taxon>
        <taxon>rosids</taxon>
        <taxon>malvids</taxon>
        <taxon>Brassicales</taxon>
        <taxon>Brassicaceae</taxon>
        <taxon>Brassiceae</taxon>
        <taxon>Brassica</taxon>
    </lineage>
</organism>
<evidence type="ECO:0000313" key="5">
    <source>
        <dbReference type="Proteomes" id="UP000032141"/>
    </source>
</evidence>
<evidence type="ECO:0000256" key="2">
    <source>
        <dbReference type="SAM" id="MobiDB-lite"/>
    </source>
</evidence>
<feature type="compositionally biased region" description="Basic and acidic residues" evidence="2">
    <location>
        <begin position="57"/>
        <end position="72"/>
    </location>
</feature>
<feature type="region of interest" description="Disordered" evidence="2">
    <location>
        <begin position="52"/>
        <end position="72"/>
    </location>
</feature>
<keyword evidence="1" id="KW-0479">Metal-binding</keyword>
<proteinExistence type="predicted"/>
<dbReference type="AlphaFoldDB" id="A0A0D3D5W0"/>
<name>A0A0D3D5W0_BRAOL</name>
<dbReference type="Proteomes" id="UP000032141">
    <property type="component" value="Chromosome C7"/>
</dbReference>
<evidence type="ECO:0000259" key="3">
    <source>
        <dbReference type="PROSITE" id="PS50158"/>
    </source>
</evidence>